<accession>A0A7Z7ILJ1</accession>
<name>A0A7Z7ILJ1_9MYCO</name>
<protein>
    <submittedName>
        <fullName evidence="2">PE-PGRS family protein PE_PGRS26</fullName>
    </submittedName>
</protein>
<dbReference type="Pfam" id="PF00934">
    <property type="entry name" value="PE"/>
    <property type="match status" value="1"/>
</dbReference>
<keyword evidence="3" id="KW-1185">Reference proteome</keyword>
<dbReference type="Gene3D" id="1.10.287.850">
    <property type="entry name" value="HP0062-like domain"/>
    <property type="match status" value="1"/>
</dbReference>
<proteinExistence type="predicted"/>
<evidence type="ECO:0000313" key="3">
    <source>
        <dbReference type="Proteomes" id="UP000554965"/>
    </source>
</evidence>
<dbReference type="Proteomes" id="UP000554965">
    <property type="component" value="Unassembled WGS sequence"/>
</dbReference>
<gene>
    <name evidence="2" type="ORF">MSIMFB_02177</name>
</gene>
<dbReference type="SUPFAM" id="SSF140459">
    <property type="entry name" value="PE/PPE dimer-like"/>
    <property type="match status" value="1"/>
</dbReference>
<dbReference type="InterPro" id="IPR038332">
    <property type="entry name" value="PPE_sf"/>
</dbReference>
<dbReference type="AlphaFoldDB" id="A0A7Z7ILJ1"/>
<dbReference type="InterPro" id="IPR048996">
    <property type="entry name" value="PGRS_rpt"/>
</dbReference>
<feature type="domain" description="PE" evidence="1">
    <location>
        <begin position="4"/>
        <end position="94"/>
    </location>
</feature>
<sequence>MSFVIAVPEMVGAAASNLSRLGSSLGAANAAAAASTIGLLPAAADEVSAAVAALFGTHAAEYQALSTQVSVFHERFVAALNAAGGAYTAAEAAAVPPLQAFQQTVLDIINAPTLALVGRPLIGNGADGAAGTGQAGGAGGIFWGNGGSGGSGASGQAGGPGGPGGFIGNGGAAAVRAVMAGMAAMWALVGSARLVGKARRTV</sequence>
<organism evidence="2 3">
    <name type="scientific">Mycobacterium simulans</name>
    <dbReference type="NCBI Taxonomy" id="627089"/>
    <lineage>
        <taxon>Bacteria</taxon>
        <taxon>Bacillati</taxon>
        <taxon>Actinomycetota</taxon>
        <taxon>Actinomycetes</taxon>
        <taxon>Mycobacteriales</taxon>
        <taxon>Mycobacteriaceae</taxon>
        <taxon>Mycobacterium</taxon>
    </lineage>
</organism>
<dbReference type="EMBL" id="OCTY01000002">
    <property type="protein sequence ID" value="SOJ54684.1"/>
    <property type="molecule type" value="Genomic_DNA"/>
</dbReference>
<evidence type="ECO:0000259" key="1">
    <source>
        <dbReference type="Pfam" id="PF00934"/>
    </source>
</evidence>
<dbReference type="Pfam" id="PF21526">
    <property type="entry name" value="PGRS"/>
    <property type="match status" value="1"/>
</dbReference>
<reference evidence="2 3" key="1">
    <citation type="submission" date="2017-10" db="EMBL/GenBank/DDBJ databases">
        <authorList>
            <consortium name="Urmite Genomes"/>
        </authorList>
    </citation>
    <scope>NUCLEOTIDE SEQUENCE [LARGE SCALE GENOMIC DNA]</scope>
    <source>
        <strain evidence="2 3">FB-527</strain>
    </source>
</reference>
<evidence type="ECO:0000313" key="2">
    <source>
        <dbReference type="EMBL" id="SOJ54684.1"/>
    </source>
</evidence>
<comment type="caution">
    <text evidence="2">The sequence shown here is derived from an EMBL/GenBank/DDBJ whole genome shotgun (WGS) entry which is preliminary data.</text>
</comment>
<dbReference type="InterPro" id="IPR000084">
    <property type="entry name" value="PE-PGRS_N"/>
</dbReference>